<dbReference type="RefSeq" id="WP_002107219.1">
    <property type="nucleotide sequence ID" value="NZ_JH791998.1"/>
</dbReference>
<feature type="region of interest" description="Disordered" evidence="1">
    <location>
        <begin position="37"/>
        <end position="59"/>
    </location>
</feature>
<sequence>MEMKDLFDYSLSLLHDPIQEGLKIYFIGLAYKSLDTTDNKSNKRTVQNAGQQEDDSQQK</sequence>
<gene>
    <name evidence="2" type="ORF">IEE_05346</name>
</gene>
<proteinExistence type="predicted"/>
<dbReference type="AlphaFoldDB" id="J8ACV8"/>
<dbReference type="PATRIC" id="fig|1053189.3.peg.5451"/>
<organism evidence="2 3">
    <name type="scientific">Bacillus cereus BAG5X1-1</name>
    <dbReference type="NCBI Taxonomy" id="1053189"/>
    <lineage>
        <taxon>Bacteria</taxon>
        <taxon>Bacillati</taxon>
        <taxon>Bacillota</taxon>
        <taxon>Bacilli</taxon>
        <taxon>Bacillales</taxon>
        <taxon>Bacillaceae</taxon>
        <taxon>Bacillus</taxon>
        <taxon>Bacillus cereus group</taxon>
    </lineage>
</organism>
<protein>
    <submittedName>
        <fullName evidence="2">Uncharacterized protein</fullName>
    </submittedName>
</protein>
<dbReference type="Proteomes" id="UP000006600">
    <property type="component" value="Unassembled WGS sequence"/>
</dbReference>
<evidence type="ECO:0000256" key="1">
    <source>
        <dbReference type="SAM" id="MobiDB-lite"/>
    </source>
</evidence>
<name>J8ACV8_BACCE</name>
<comment type="caution">
    <text evidence="2">The sequence shown here is derived from an EMBL/GenBank/DDBJ whole genome shotgun (WGS) entry which is preliminary data.</text>
</comment>
<evidence type="ECO:0000313" key="2">
    <source>
        <dbReference type="EMBL" id="EJQ36449.1"/>
    </source>
</evidence>
<evidence type="ECO:0000313" key="3">
    <source>
        <dbReference type="Proteomes" id="UP000006600"/>
    </source>
</evidence>
<dbReference type="HOGENOM" id="CLU_200944_0_0_9"/>
<dbReference type="EMBL" id="AHDJ01000069">
    <property type="protein sequence ID" value="EJQ36449.1"/>
    <property type="molecule type" value="Genomic_DNA"/>
</dbReference>
<accession>J8ACV8</accession>
<reference evidence="2 3" key="1">
    <citation type="submission" date="2012-04" db="EMBL/GenBank/DDBJ databases">
        <title>The Genome Sequence of Bacillus cereus BAG5X1-1.</title>
        <authorList>
            <consortium name="The Broad Institute Genome Sequencing Platform"/>
            <consortium name="The Broad Institute Genome Sequencing Center for Infectious Disease"/>
            <person name="Feldgarden M."/>
            <person name="Van der Auwera G.A."/>
            <person name="Mahillon J."/>
            <person name="Duprez V."/>
            <person name="Timmery S."/>
            <person name="Mattelet C."/>
            <person name="Dierick K."/>
            <person name="Sun M."/>
            <person name="Yu Z."/>
            <person name="Zhu L."/>
            <person name="Hu X."/>
            <person name="Shank E.B."/>
            <person name="Swiecicka I."/>
            <person name="Hansen B.M."/>
            <person name="Andrup L."/>
            <person name="Young S.K."/>
            <person name="Zeng Q."/>
            <person name="Gargeya S."/>
            <person name="Fitzgerald M."/>
            <person name="Haas B."/>
            <person name="Abouelleil A."/>
            <person name="Alvarado L."/>
            <person name="Arachchi H.M."/>
            <person name="Berlin A."/>
            <person name="Chapman S.B."/>
            <person name="Goldberg J."/>
            <person name="Griggs A."/>
            <person name="Gujja S."/>
            <person name="Hansen M."/>
            <person name="Howarth C."/>
            <person name="Imamovic A."/>
            <person name="Larimer J."/>
            <person name="McCowen C."/>
            <person name="Montmayeur A."/>
            <person name="Murphy C."/>
            <person name="Neiman D."/>
            <person name="Pearson M."/>
            <person name="Priest M."/>
            <person name="Roberts A."/>
            <person name="Saif S."/>
            <person name="Shea T."/>
            <person name="Sisk P."/>
            <person name="Sykes S."/>
            <person name="Wortman J."/>
            <person name="Nusbaum C."/>
            <person name="Birren B."/>
        </authorList>
    </citation>
    <scope>NUCLEOTIDE SEQUENCE [LARGE SCALE GENOMIC DNA]</scope>
    <source>
        <strain evidence="2 3">BAG5X1-1</strain>
    </source>
</reference>